<proteinExistence type="predicted"/>
<dbReference type="NCBIfam" id="TIGR02325">
    <property type="entry name" value="C_P_lyase_phnF"/>
    <property type="match status" value="1"/>
</dbReference>
<dbReference type="Proteomes" id="UP000186894">
    <property type="component" value="Unassembled WGS sequence"/>
</dbReference>
<gene>
    <name evidence="5" type="ORF">BJF95_18185</name>
</gene>
<dbReference type="PANTHER" id="PTHR44846">
    <property type="entry name" value="MANNOSYL-D-GLYCERATE TRANSPORT/METABOLISM SYSTEM REPRESSOR MNGR-RELATED"/>
    <property type="match status" value="1"/>
</dbReference>
<evidence type="ECO:0000313" key="5">
    <source>
        <dbReference type="EMBL" id="OLP45248.1"/>
    </source>
</evidence>
<dbReference type="PANTHER" id="PTHR44846:SF1">
    <property type="entry name" value="MANNOSYL-D-GLYCERATE TRANSPORT_METABOLISM SYSTEM REPRESSOR MNGR-RELATED"/>
    <property type="match status" value="1"/>
</dbReference>
<dbReference type="AlphaFoldDB" id="A0A1Q8ZTI5"/>
<dbReference type="InterPro" id="IPR036388">
    <property type="entry name" value="WH-like_DNA-bd_sf"/>
</dbReference>
<evidence type="ECO:0000256" key="1">
    <source>
        <dbReference type="ARBA" id="ARBA00023015"/>
    </source>
</evidence>
<dbReference type="InterPro" id="IPR000524">
    <property type="entry name" value="Tscrpt_reg_HTH_GntR"/>
</dbReference>
<dbReference type="OrthoDB" id="9800645at2"/>
<dbReference type="Pfam" id="PF00392">
    <property type="entry name" value="GntR"/>
    <property type="match status" value="1"/>
</dbReference>
<dbReference type="CDD" id="cd07377">
    <property type="entry name" value="WHTH_GntR"/>
    <property type="match status" value="1"/>
</dbReference>
<dbReference type="Gene3D" id="3.40.1410.10">
    <property type="entry name" value="Chorismate lyase-like"/>
    <property type="match status" value="1"/>
</dbReference>
<dbReference type="SMART" id="SM00345">
    <property type="entry name" value="HTH_GNTR"/>
    <property type="match status" value="1"/>
</dbReference>
<dbReference type="SMART" id="SM00866">
    <property type="entry name" value="UTRA"/>
    <property type="match status" value="1"/>
</dbReference>
<dbReference type="SUPFAM" id="SSF46785">
    <property type="entry name" value="Winged helix' DNA-binding domain"/>
    <property type="match status" value="1"/>
</dbReference>
<dbReference type="PRINTS" id="PR00035">
    <property type="entry name" value="HTHGNTR"/>
</dbReference>
<dbReference type="GO" id="GO:0003700">
    <property type="term" value="F:DNA-binding transcription factor activity"/>
    <property type="evidence" value="ECO:0007669"/>
    <property type="project" value="InterPro"/>
</dbReference>
<dbReference type="InterPro" id="IPR036390">
    <property type="entry name" value="WH_DNA-bd_sf"/>
</dbReference>
<dbReference type="STRING" id="1867956.BJF95_18185"/>
<dbReference type="InterPro" id="IPR050679">
    <property type="entry name" value="Bact_HTH_transcr_reg"/>
</dbReference>
<evidence type="ECO:0000256" key="2">
    <source>
        <dbReference type="ARBA" id="ARBA00023125"/>
    </source>
</evidence>
<keyword evidence="3" id="KW-0804">Transcription</keyword>
<keyword evidence="1" id="KW-0805">Transcription regulation</keyword>
<reference evidence="5 6" key="1">
    <citation type="submission" date="2016-09" db="EMBL/GenBank/DDBJ databases">
        <title>Rhizobium oryziradicis sp. nov., isolated from the root of rice.</title>
        <authorList>
            <person name="Zhao J."/>
            <person name="Zhang X."/>
        </authorList>
    </citation>
    <scope>NUCLEOTIDE SEQUENCE [LARGE SCALE GENOMIC DNA]</scope>
    <source>
        <strain evidence="5 6">N19</strain>
    </source>
</reference>
<dbReference type="InterPro" id="IPR028978">
    <property type="entry name" value="Chorismate_lyase_/UTRA_dom_sf"/>
</dbReference>
<dbReference type="InterPro" id="IPR011663">
    <property type="entry name" value="UTRA"/>
</dbReference>
<keyword evidence="6" id="KW-1185">Reference proteome</keyword>
<evidence type="ECO:0000256" key="3">
    <source>
        <dbReference type="ARBA" id="ARBA00023163"/>
    </source>
</evidence>
<dbReference type="GO" id="GO:0045892">
    <property type="term" value="P:negative regulation of DNA-templated transcription"/>
    <property type="evidence" value="ECO:0007669"/>
    <property type="project" value="TreeGrafter"/>
</dbReference>
<evidence type="ECO:0000313" key="6">
    <source>
        <dbReference type="Proteomes" id="UP000186894"/>
    </source>
</evidence>
<keyword evidence="2" id="KW-0238">DNA-binding</keyword>
<dbReference type="EMBL" id="MKIM01000025">
    <property type="protein sequence ID" value="OLP45248.1"/>
    <property type="molecule type" value="Genomic_DNA"/>
</dbReference>
<dbReference type="Pfam" id="PF07702">
    <property type="entry name" value="UTRA"/>
    <property type="match status" value="1"/>
</dbReference>
<accession>A0A1Q8ZTI5</accession>
<dbReference type="SUPFAM" id="SSF64288">
    <property type="entry name" value="Chorismate lyase-like"/>
    <property type="match status" value="1"/>
</dbReference>
<dbReference type="InterPro" id="IPR012702">
    <property type="entry name" value="CP_lyase_PhnF"/>
</dbReference>
<sequence>MTGSKSLPHQTAPKQTIQRQTGVALWRQIADRIRVAISDGIYDATGMVPPEAVLAAEFEVNRHTVRSALAALAQEGIVRAVQGRGTLIERRDRITFPISKRTRFTPGIGDQARILEGLLLESAHEPATLELAAHLKLKPGEKVIRMEGLRKADGQPVSRSTSWFPAKRFTGIDDAYRATGSVTAAFAACGLADYLRIKTEVSAVHADPSDRQELGLSPGAIVLVTKALNADPDGVPVQYAVTRFPADRVQFTIEN</sequence>
<dbReference type="PROSITE" id="PS50949">
    <property type="entry name" value="HTH_GNTR"/>
    <property type="match status" value="1"/>
</dbReference>
<organism evidence="5 6">
    <name type="scientific">Rhizobium oryziradicis</name>
    <dbReference type="NCBI Taxonomy" id="1867956"/>
    <lineage>
        <taxon>Bacteria</taxon>
        <taxon>Pseudomonadati</taxon>
        <taxon>Pseudomonadota</taxon>
        <taxon>Alphaproteobacteria</taxon>
        <taxon>Hyphomicrobiales</taxon>
        <taxon>Rhizobiaceae</taxon>
        <taxon>Rhizobium/Agrobacterium group</taxon>
        <taxon>Rhizobium</taxon>
    </lineage>
</organism>
<feature type="domain" description="HTH gntR-type" evidence="4">
    <location>
        <begin position="23"/>
        <end position="91"/>
    </location>
</feature>
<name>A0A1Q8ZTI5_9HYPH</name>
<dbReference type="GO" id="GO:0003677">
    <property type="term" value="F:DNA binding"/>
    <property type="evidence" value="ECO:0007669"/>
    <property type="project" value="UniProtKB-KW"/>
</dbReference>
<protein>
    <submittedName>
        <fullName evidence="5">Phosphonate metabolism transcriptional regulator PhnF</fullName>
    </submittedName>
</protein>
<evidence type="ECO:0000259" key="4">
    <source>
        <dbReference type="PROSITE" id="PS50949"/>
    </source>
</evidence>
<comment type="caution">
    <text evidence="5">The sequence shown here is derived from an EMBL/GenBank/DDBJ whole genome shotgun (WGS) entry which is preliminary data.</text>
</comment>
<dbReference type="Gene3D" id="1.10.10.10">
    <property type="entry name" value="Winged helix-like DNA-binding domain superfamily/Winged helix DNA-binding domain"/>
    <property type="match status" value="1"/>
</dbReference>
<dbReference type="RefSeq" id="WP_075639162.1">
    <property type="nucleotide sequence ID" value="NZ_MKIM01000025.1"/>
</dbReference>